<dbReference type="AlphaFoldDB" id="K9XQ00"/>
<dbReference type="HOGENOM" id="CLU_112793_1_0_3"/>
<dbReference type="InterPro" id="IPR036567">
    <property type="entry name" value="RHF-like"/>
</dbReference>
<dbReference type="eggNOG" id="COG1278">
    <property type="taxonomic scope" value="Bacteria"/>
</dbReference>
<sequence length="104" mass="12071">MNITPTINYLNLEQNQKVNSLIKEQLNQLESVCHAIQNCYIAIENAHEYQKSGTSYRVTLHLSVAPDQEFLVVRNPDYAQEYESWESIIEDVFTKATHQIIELT</sequence>
<name>K9XQ00_STAC7</name>
<evidence type="ECO:0000313" key="2">
    <source>
        <dbReference type="Proteomes" id="UP000010473"/>
    </source>
</evidence>
<organism evidence="1 2">
    <name type="scientific">Stanieria cyanosphaera (strain ATCC 29371 / PCC 7437)</name>
    <dbReference type="NCBI Taxonomy" id="111780"/>
    <lineage>
        <taxon>Bacteria</taxon>
        <taxon>Bacillati</taxon>
        <taxon>Cyanobacteriota</taxon>
        <taxon>Cyanophyceae</taxon>
        <taxon>Pleurocapsales</taxon>
        <taxon>Dermocarpellaceae</taxon>
        <taxon>Stanieria</taxon>
    </lineage>
</organism>
<dbReference type="EMBL" id="CP003653">
    <property type="protein sequence ID" value="AFZ34116.1"/>
    <property type="molecule type" value="Genomic_DNA"/>
</dbReference>
<evidence type="ECO:0000313" key="1">
    <source>
        <dbReference type="EMBL" id="AFZ34116.1"/>
    </source>
</evidence>
<dbReference type="Gene3D" id="3.30.160.100">
    <property type="entry name" value="Ribosome hibernation promotion factor-like"/>
    <property type="match status" value="1"/>
</dbReference>
<dbReference type="RefSeq" id="WP_015191789.1">
    <property type="nucleotide sequence ID" value="NC_019748.1"/>
</dbReference>
<keyword evidence="2" id="KW-1185">Reference proteome</keyword>
<keyword evidence="1" id="KW-0238">DNA-binding</keyword>
<reference evidence="2" key="1">
    <citation type="journal article" date="2013" name="Proc. Natl. Acad. Sci. U.S.A.">
        <title>Improving the coverage of the cyanobacterial phylum using diversity-driven genome sequencing.</title>
        <authorList>
            <person name="Shih P.M."/>
            <person name="Wu D."/>
            <person name="Latifi A."/>
            <person name="Axen S.D."/>
            <person name="Fewer D.P."/>
            <person name="Talla E."/>
            <person name="Calteau A."/>
            <person name="Cai F."/>
            <person name="Tandeau de Marsac N."/>
            <person name="Rippka R."/>
            <person name="Herdman M."/>
            <person name="Sivonen K."/>
            <person name="Coursin T."/>
            <person name="Laurent T."/>
            <person name="Goodwin L."/>
            <person name="Nolan M."/>
            <person name="Davenport K.W."/>
            <person name="Han C.S."/>
            <person name="Rubin E.M."/>
            <person name="Eisen J.A."/>
            <person name="Woyke T."/>
            <person name="Gugger M."/>
            <person name="Kerfeld C.A."/>
        </authorList>
    </citation>
    <scope>NUCLEOTIDE SEQUENCE [LARGE SCALE GENOMIC DNA]</scope>
    <source>
        <strain evidence="2">ATCC 29371 / PCC 7437</strain>
    </source>
</reference>
<dbReference type="OrthoDB" id="9782252at2"/>
<proteinExistence type="predicted"/>
<dbReference type="STRING" id="111780.Sta7437_0509"/>
<dbReference type="GO" id="GO:0003677">
    <property type="term" value="F:DNA binding"/>
    <property type="evidence" value="ECO:0007669"/>
    <property type="project" value="UniProtKB-KW"/>
</dbReference>
<gene>
    <name evidence="1" type="ordered locus">Sta7437_0509</name>
</gene>
<dbReference type="Proteomes" id="UP000010473">
    <property type="component" value="Chromosome"/>
</dbReference>
<protein>
    <submittedName>
        <fullName evidence="1">Cold-shock DNA-binding domain protein</fullName>
    </submittedName>
</protein>
<accession>K9XQ00</accession>
<dbReference type="KEGG" id="scs:Sta7437_0509"/>